<dbReference type="InterPro" id="IPR052711">
    <property type="entry name" value="Zinc_ADH-like"/>
</dbReference>
<dbReference type="EMBL" id="JAPPUX010000006">
    <property type="protein sequence ID" value="MCY4728563.1"/>
    <property type="molecule type" value="Genomic_DNA"/>
</dbReference>
<dbReference type="Gene3D" id="3.90.180.10">
    <property type="entry name" value="Medium-chain alcohol dehydrogenases, catalytic domain"/>
    <property type="match status" value="1"/>
</dbReference>
<dbReference type="PANTHER" id="PTHR45033:SF2">
    <property type="entry name" value="ZINC-TYPE ALCOHOL DEHYDROGENASE-LIKE PROTEIN C1773.06C"/>
    <property type="match status" value="1"/>
</dbReference>
<dbReference type="RefSeq" id="WP_268113720.1">
    <property type="nucleotide sequence ID" value="NZ_JAPPUX010000006.1"/>
</dbReference>
<dbReference type="SMART" id="SM00829">
    <property type="entry name" value="PKS_ER"/>
    <property type="match status" value="1"/>
</dbReference>
<dbReference type="PANTHER" id="PTHR45033">
    <property type="match status" value="1"/>
</dbReference>
<evidence type="ECO:0000313" key="2">
    <source>
        <dbReference type="EMBL" id="MCY4728563.1"/>
    </source>
</evidence>
<dbReference type="InterPro" id="IPR013149">
    <property type="entry name" value="ADH-like_C"/>
</dbReference>
<dbReference type="Proteomes" id="UP001074726">
    <property type="component" value="Unassembled WGS sequence"/>
</dbReference>
<proteinExistence type="predicted"/>
<evidence type="ECO:0000313" key="3">
    <source>
        <dbReference type="Proteomes" id="UP001074726"/>
    </source>
</evidence>
<dbReference type="SUPFAM" id="SSF50129">
    <property type="entry name" value="GroES-like"/>
    <property type="match status" value="1"/>
</dbReference>
<dbReference type="InterPro" id="IPR011032">
    <property type="entry name" value="GroES-like_sf"/>
</dbReference>
<dbReference type="InterPro" id="IPR036291">
    <property type="entry name" value="NAD(P)-bd_dom_sf"/>
</dbReference>
<protein>
    <submittedName>
        <fullName evidence="2">Zinc-binding dehydrogenase</fullName>
    </submittedName>
</protein>
<gene>
    <name evidence="2" type="ORF">NYO98_19940</name>
</gene>
<organism evidence="2 3">
    <name type="scientific">Nocardioides pini</name>
    <dbReference type="NCBI Taxonomy" id="2975053"/>
    <lineage>
        <taxon>Bacteria</taxon>
        <taxon>Bacillati</taxon>
        <taxon>Actinomycetota</taxon>
        <taxon>Actinomycetes</taxon>
        <taxon>Propionibacteriales</taxon>
        <taxon>Nocardioidaceae</taxon>
        <taxon>Nocardioides</taxon>
    </lineage>
</organism>
<dbReference type="InterPro" id="IPR013154">
    <property type="entry name" value="ADH-like_N"/>
</dbReference>
<dbReference type="Pfam" id="PF00107">
    <property type="entry name" value="ADH_zinc_N"/>
    <property type="match status" value="1"/>
</dbReference>
<feature type="domain" description="Enoyl reductase (ER)" evidence="1">
    <location>
        <begin position="1"/>
        <end position="316"/>
    </location>
</feature>
<dbReference type="SUPFAM" id="SSF51735">
    <property type="entry name" value="NAD(P)-binding Rossmann-fold domains"/>
    <property type="match status" value="1"/>
</dbReference>
<reference evidence="2" key="1">
    <citation type="submission" date="2022-08" db="EMBL/GenBank/DDBJ databases">
        <title>Genome sequencing of Nocardioides sp. STR2.</title>
        <authorList>
            <person name="So Y."/>
        </authorList>
    </citation>
    <scope>NUCLEOTIDE SEQUENCE</scope>
    <source>
        <strain evidence="2">STR2</strain>
    </source>
</reference>
<keyword evidence="3" id="KW-1185">Reference proteome</keyword>
<accession>A0ABT4CHX6</accession>
<dbReference type="Pfam" id="PF08240">
    <property type="entry name" value="ADH_N"/>
    <property type="match status" value="1"/>
</dbReference>
<sequence length="320" mass="33444">MEVPRPHARGDWVVVRLERASLNRLDAMMLEQRTSEAPGAIFGSDGAGVVHELGPDVPTSTGWAVGDHVIVSPSLHWGPDERFPSPEYEILGSPTHGTHAEYVAVPTANLHAKPQHLTWDEAASLPMAGLTAWRALVTRGRLAKGETVLVGAASSGVGTAAIQIAVAAGARVVAVTASGAKAAEALQLGAAATVDRTAGDLADQLRAATGGRADLALDPTGRLWGQFVENLRPAGRLVVVGKMAAAAATLDVQSVYWKQVDVLGSSMGSPRDFAALLAQVTARRWAPRVDSVFPLDDIAAAYTRLDAADRVGKVVLDVRA</sequence>
<comment type="caution">
    <text evidence="2">The sequence shown here is derived from an EMBL/GenBank/DDBJ whole genome shotgun (WGS) entry which is preliminary data.</text>
</comment>
<evidence type="ECO:0000259" key="1">
    <source>
        <dbReference type="SMART" id="SM00829"/>
    </source>
</evidence>
<name>A0ABT4CHX6_9ACTN</name>
<dbReference type="InterPro" id="IPR020843">
    <property type="entry name" value="ER"/>
</dbReference>